<dbReference type="PANTHER" id="PTHR31170">
    <property type="entry name" value="BNAC04G53230D PROTEIN"/>
    <property type="match status" value="1"/>
</dbReference>
<sequence>MAPVVGTRAHRVDIDKMAFSITNKLNSYWLLLETADKESSPCQIYRVPQHIRGVDNVAYDPIVLSIGPYHHGAQQLQDMEKVKWEYLNHILKLNCEIGLHDYLKAIAKLEKMTRNCYSDIAMERKSFLQMLLLDGCFILINIDGNINRGSNDSDVFGGTITQEMDRARVEGTSAQVECEATRKREHGCAHNIPPLEVEISEVKPNKAVLINDSGKLEKHDQKYEDYNKTGDWYSVTAWHDIFLLENQIPFFIVENIYQLAAGEKGNLASFADKALKCVEDVLCHYPKAIQEPDRPKRIHHLLHLCHTYLRPSQKPYCGHEFQKKYRFFHGLMDIGHRYFRIGQKEENMQNRLPMHQLDCFKAGELPVRWRNAVQYHEAGVTIKKRQYGKYEMHSLLDIKFSNGVVEIPCFPMDENTEPLFKNLIAFEQIDPRIGNDITAYVVFMSQLVSTPADASLFTKNGIIVHMLDSDDEVPALFTRLNKQVSFTSDGHHYLKSLCHLLEAHYQSRLNRWIAWLWFNHFSNPWLALAAFAAVIVLLCTVIQTIYTVLAYVKPSS</sequence>
<dbReference type="AlphaFoldDB" id="A0ABC9F793"/>
<reference evidence="2 3" key="2">
    <citation type="submission" date="2024-10" db="EMBL/GenBank/DDBJ databases">
        <authorList>
            <person name="Ryan C."/>
        </authorList>
    </citation>
    <scope>NUCLEOTIDE SEQUENCE [LARGE SCALE GENOMIC DNA]</scope>
</reference>
<keyword evidence="3" id="KW-1185">Reference proteome</keyword>
<evidence type="ECO:0000256" key="1">
    <source>
        <dbReference type="SAM" id="Phobius"/>
    </source>
</evidence>
<dbReference type="Pfam" id="PF03140">
    <property type="entry name" value="DUF247"/>
    <property type="match status" value="1"/>
</dbReference>
<protein>
    <submittedName>
        <fullName evidence="2">Uncharacterized protein</fullName>
    </submittedName>
</protein>
<dbReference type="InterPro" id="IPR004158">
    <property type="entry name" value="DUF247_pln"/>
</dbReference>
<accession>A0ABC9F793</accession>
<dbReference type="Proteomes" id="UP001497457">
    <property type="component" value="Chromosome 5rd"/>
</dbReference>
<dbReference type="EMBL" id="OZ075115">
    <property type="protein sequence ID" value="CAL5070375.1"/>
    <property type="molecule type" value="Genomic_DNA"/>
</dbReference>
<reference evidence="3" key="1">
    <citation type="submission" date="2024-06" db="EMBL/GenBank/DDBJ databases">
        <authorList>
            <person name="Ryan C."/>
        </authorList>
    </citation>
    <scope>NUCLEOTIDE SEQUENCE [LARGE SCALE GENOMIC DNA]</scope>
</reference>
<keyword evidence="1" id="KW-1133">Transmembrane helix</keyword>
<feature type="transmembrane region" description="Helical" evidence="1">
    <location>
        <begin position="525"/>
        <end position="552"/>
    </location>
</feature>
<keyword evidence="1" id="KW-0812">Transmembrane</keyword>
<gene>
    <name evidence="2" type="ORF">URODEC1_LOCUS102764</name>
</gene>
<evidence type="ECO:0000313" key="2">
    <source>
        <dbReference type="EMBL" id="CAL5070375.1"/>
    </source>
</evidence>
<proteinExistence type="predicted"/>
<keyword evidence="1" id="KW-0472">Membrane</keyword>
<name>A0ABC9F793_9POAL</name>
<organism evidence="2 3">
    <name type="scientific">Urochloa decumbens</name>
    <dbReference type="NCBI Taxonomy" id="240449"/>
    <lineage>
        <taxon>Eukaryota</taxon>
        <taxon>Viridiplantae</taxon>
        <taxon>Streptophyta</taxon>
        <taxon>Embryophyta</taxon>
        <taxon>Tracheophyta</taxon>
        <taxon>Spermatophyta</taxon>
        <taxon>Magnoliopsida</taxon>
        <taxon>Liliopsida</taxon>
        <taxon>Poales</taxon>
        <taxon>Poaceae</taxon>
        <taxon>PACMAD clade</taxon>
        <taxon>Panicoideae</taxon>
        <taxon>Panicodae</taxon>
        <taxon>Paniceae</taxon>
        <taxon>Melinidinae</taxon>
        <taxon>Urochloa</taxon>
    </lineage>
</organism>
<evidence type="ECO:0000313" key="3">
    <source>
        <dbReference type="Proteomes" id="UP001497457"/>
    </source>
</evidence>
<dbReference type="PANTHER" id="PTHR31170:SF18">
    <property type="entry name" value="(WILD MALAYSIAN BANANA) HYPOTHETICAL PROTEIN"/>
    <property type="match status" value="1"/>
</dbReference>